<reference evidence="4 5" key="1">
    <citation type="submission" date="2017-07" db="EMBL/GenBank/DDBJ databases">
        <title>Draft genome sequence of aerobic hyperthermophilic archaea, Pyrobaculum aerophilum YKB31 and YKB32.</title>
        <authorList>
            <person name="Mochizuki T."/>
            <person name="Berliner A.J."/>
            <person name="Yoshida-Takashima Y."/>
            <person name="Takaki Y."/>
            <person name="Nunoura T."/>
            <person name="Takai K."/>
        </authorList>
    </citation>
    <scope>NUCLEOTIDE SEQUENCE [LARGE SCALE GENOMIC DNA]</scope>
    <source>
        <strain evidence="3 5">YKB31</strain>
        <strain evidence="2 4">YKB32</strain>
    </source>
</reference>
<gene>
    <name evidence="3" type="primary">narJ</name>
    <name evidence="3" type="ORF">CGL51_01740</name>
    <name evidence="2" type="ORF">CGL52_12910</name>
</gene>
<evidence type="ECO:0000256" key="1">
    <source>
        <dbReference type="ARBA" id="ARBA00023063"/>
    </source>
</evidence>
<accession>A0A371R2U3</accession>
<proteinExistence type="predicted"/>
<dbReference type="Pfam" id="PF02613">
    <property type="entry name" value="Nitrate_red_del"/>
    <property type="match status" value="1"/>
</dbReference>
<dbReference type="Proteomes" id="UP000256877">
    <property type="component" value="Unassembled WGS sequence"/>
</dbReference>
<sequence>MGQSMRVNVLRVLYVISARLFDNPKEVYSKREEVLKLAEALGLSELRDFFQEADGGSIEAHRVEMFELAPRCPPYGGYYALGEDSRERGLYMHQILTYYKALGFTMDVRRELPDYLPVMLEFLAATSEAEGASAQVRRDFYRRFIKPWFPKFKKCVEESKSPYRHIVNLLQRLFDEEFEAGE</sequence>
<dbReference type="Gene3D" id="1.10.3480.10">
    <property type="entry name" value="TorD-like"/>
    <property type="match status" value="1"/>
</dbReference>
<dbReference type="GO" id="GO:0016530">
    <property type="term" value="F:metallochaperone activity"/>
    <property type="evidence" value="ECO:0007669"/>
    <property type="project" value="TreeGrafter"/>
</dbReference>
<protein>
    <submittedName>
        <fullName evidence="3">Nitrate reductase molybdenum cofactor assembly chaperone</fullName>
    </submittedName>
</protein>
<comment type="caution">
    <text evidence="3">The sequence shown here is derived from an EMBL/GenBank/DDBJ whole genome shotgun (WGS) entry which is preliminary data.</text>
</comment>
<evidence type="ECO:0000313" key="5">
    <source>
        <dbReference type="Proteomes" id="UP000257123"/>
    </source>
</evidence>
<evidence type="ECO:0000313" key="2">
    <source>
        <dbReference type="EMBL" id="RFA95451.1"/>
    </source>
</evidence>
<dbReference type="EMBL" id="NMUE01000003">
    <property type="protein sequence ID" value="RFA98083.1"/>
    <property type="molecule type" value="Genomic_DNA"/>
</dbReference>
<dbReference type="PANTHER" id="PTHR43680:SF2">
    <property type="entry name" value="NITRATE REDUCTASE MOLYBDENUM COFACTOR ASSEMBLY CHAPERONE NARJ"/>
    <property type="match status" value="1"/>
</dbReference>
<organism evidence="3 5">
    <name type="scientific">Pyrobaculum aerophilum</name>
    <dbReference type="NCBI Taxonomy" id="13773"/>
    <lineage>
        <taxon>Archaea</taxon>
        <taxon>Thermoproteota</taxon>
        <taxon>Thermoprotei</taxon>
        <taxon>Thermoproteales</taxon>
        <taxon>Thermoproteaceae</taxon>
        <taxon>Pyrobaculum</taxon>
    </lineage>
</organism>
<dbReference type="Proteomes" id="UP000257123">
    <property type="component" value="Unassembled WGS sequence"/>
</dbReference>
<dbReference type="SUPFAM" id="SSF89155">
    <property type="entry name" value="TorD-like"/>
    <property type="match status" value="1"/>
</dbReference>
<dbReference type="InterPro" id="IPR003765">
    <property type="entry name" value="NO3_reductase_chaperone_NarJ"/>
</dbReference>
<dbReference type="GO" id="GO:0051082">
    <property type="term" value="F:unfolded protein binding"/>
    <property type="evidence" value="ECO:0007669"/>
    <property type="project" value="InterPro"/>
</dbReference>
<dbReference type="AlphaFoldDB" id="A0A371R2U3"/>
<dbReference type="EMBL" id="NMUF01000057">
    <property type="protein sequence ID" value="RFA95451.1"/>
    <property type="molecule type" value="Genomic_DNA"/>
</dbReference>
<evidence type="ECO:0000313" key="3">
    <source>
        <dbReference type="EMBL" id="RFA98083.1"/>
    </source>
</evidence>
<dbReference type="InterPro" id="IPR020945">
    <property type="entry name" value="DMSO/NO3_reduct_chaperone"/>
</dbReference>
<dbReference type="GO" id="GO:0042128">
    <property type="term" value="P:nitrate assimilation"/>
    <property type="evidence" value="ECO:0007669"/>
    <property type="project" value="UniProtKB-KW"/>
</dbReference>
<dbReference type="OrthoDB" id="23542at2157"/>
<name>A0A371R2U3_9CREN</name>
<evidence type="ECO:0000313" key="4">
    <source>
        <dbReference type="Proteomes" id="UP000256877"/>
    </source>
</evidence>
<dbReference type="NCBIfam" id="TIGR00684">
    <property type="entry name" value="narJ"/>
    <property type="match status" value="1"/>
</dbReference>
<keyword evidence="1" id="KW-0534">Nitrate assimilation</keyword>
<dbReference type="InterPro" id="IPR036411">
    <property type="entry name" value="TorD-like_sf"/>
</dbReference>
<dbReference type="GO" id="GO:0051131">
    <property type="term" value="P:chaperone-mediated protein complex assembly"/>
    <property type="evidence" value="ECO:0007669"/>
    <property type="project" value="InterPro"/>
</dbReference>
<dbReference type="PANTHER" id="PTHR43680">
    <property type="entry name" value="NITRATE REDUCTASE MOLYBDENUM COFACTOR ASSEMBLY CHAPERONE"/>
    <property type="match status" value="1"/>
</dbReference>